<dbReference type="Pfam" id="PF00015">
    <property type="entry name" value="MCPsignal"/>
    <property type="match status" value="1"/>
</dbReference>
<evidence type="ECO:0000256" key="1">
    <source>
        <dbReference type="ARBA" id="ARBA00004651"/>
    </source>
</evidence>
<dbReference type="PROSITE" id="PS50111">
    <property type="entry name" value="CHEMOTAXIS_TRANSDUC_2"/>
    <property type="match status" value="1"/>
</dbReference>
<evidence type="ECO:0000256" key="2">
    <source>
        <dbReference type="ARBA" id="ARBA00022475"/>
    </source>
</evidence>
<dbReference type="EMBL" id="CP000544">
    <property type="protein sequence ID" value="ABM62923.1"/>
    <property type="molecule type" value="Genomic_DNA"/>
</dbReference>
<dbReference type="STRING" id="349124.Hhal_2159"/>
<dbReference type="KEGG" id="hha:Hhal_2159"/>
<dbReference type="eggNOG" id="COG0840">
    <property type="taxonomic scope" value="Bacteria"/>
</dbReference>
<evidence type="ECO:0000256" key="8">
    <source>
        <dbReference type="ARBA" id="ARBA00023224"/>
    </source>
</evidence>
<evidence type="ECO:0000256" key="9">
    <source>
        <dbReference type="PROSITE-ProRule" id="PRU00284"/>
    </source>
</evidence>
<feature type="domain" description="Methyl-accepting transducer" evidence="12">
    <location>
        <begin position="91"/>
        <end position="347"/>
    </location>
</feature>
<keyword evidence="6" id="KW-1133">Transmembrane helix</keyword>
<dbReference type="PANTHER" id="PTHR32089">
    <property type="entry name" value="METHYL-ACCEPTING CHEMOTAXIS PROTEIN MCPB"/>
    <property type="match status" value="1"/>
</dbReference>
<dbReference type="GO" id="GO:0007165">
    <property type="term" value="P:signal transduction"/>
    <property type="evidence" value="ECO:0007669"/>
    <property type="project" value="UniProtKB-KW"/>
</dbReference>
<keyword evidence="3" id="KW-0488">Methylation</keyword>
<evidence type="ECO:0000259" key="12">
    <source>
        <dbReference type="PROSITE" id="PS50111"/>
    </source>
</evidence>
<name>A1WZ11_HALHL</name>
<reference evidence="14" key="1">
    <citation type="submission" date="2006-12" db="EMBL/GenBank/DDBJ databases">
        <title>Complete sequence of Halorhodospira halophila SL1.</title>
        <authorList>
            <consortium name="US DOE Joint Genome Institute"/>
            <person name="Copeland A."/>
            <person name="Lucas S."/>
            <person name="Lapidus A."/>
            <person name="Barry K."/>
            <person name="Detter J.C."/>
            <person name="Glavina del Rio T."/>
            <person name="Hammon N."/>
            <person name="Israni S."/>
            <person name="Dalin E."/>
            <person name="Tice H."/>
            <person name="Pitluck S."/>
            <person name="Saunders E."/>
            <person name="Brettin T."/>
            <person name="Bruce D."/>
            <person name="Han C."/>
            <person name="Tapia R."/>
            <person name="Schmutz J."/>
            <person name="Larimer F."/>
            <person name="Land M."/>
            <person name="Hauser L."/>
            <person name="Kyrpides N."/>
            <person name="Mikhailova N."/>
            <person name="Hoff W."/>
            <person name="Richardson P."/>
        </authorList>
    </citation>
    <scope>NUCLEOTIDE SEQUENCE [LARGE SCALE GENOMIC DNA]</scope>
    <source>
        <strain evidence="14">DSM 244 / SL1</strain>
    </source>
</reference>
<dbReference type="AlphaFoldDB" id="A1WZ11"/>
<keyword evidence="14" id="KW-1185">Reference proteome</keyword>
<dbReference type="InterPro" id="IPR004089">
    <property type="entry name" value="MCPsignal_dom"/>
</dbReference>
<evidence type="ECO:0000256" key="11">
    <source>
        <dbReference type="SAM" id="MobiDB-lite"/>
    </source>
</evidence>
<proteinExistence type="predicted"/>
<keyword evidence="8 9" id="KW-0807">Transducer</keyword>
<reference evidence="13 14" key="2">
    <citation type="journal article" date="2013" name="Stand. Genomic Sci.">
        <title>Complete genome sequence of Halorhodospira halophila SL1.</title>
        <authorList>
            <person name="Challacombe J.F."/>
            <person name="Majid S."/>
            <person name="Deole R."/>
            <person name="Brettin T.S."/>
            <person name="Bruce D."/>
            <person name="Delano S.F."/>
            <person name="Detter J.C."/>
            <person name="Gleasner C.D."/>
            <person name="Han C.S."/>
            <person name="Misra M."/>
            <person name="Reitenga K.G."/>
            <person name="Mikhailova N."/>
            <person name="Woyke T."/>
            <person name="Pitluck S."/>
            <person name="Nolan M."/>
            <person name="Land M.L."/>
            <person name="Saunders E."/>
            <person name="Tapia R."/>
            <person name="Lapidus A."/>
            <person name="Ivanova N."/>
            <person name="Hoff W.D."/>
        </authorList>
    </citation>
    <scope>NUCLEOTIDE SEQUENCE [LARGE SCALE GENOMIC DNA]</scope>
    <source>
        <strain evidence="14">DSM 244 / SL1</strain>
    </source>
</reference>
<dbReference type="GO" id="GO:0005886">
    <property type="term" value="C:plasma membrane"/>
    <property type="evidence" value="ECO:0007669"/>
    <property type="project" value="UniProtKB-SubCell"/>
</dbReference>
<evidence type="ECO:0000256" key="5">
    <source>
        <dbReference type="ARBA" id="ARBA00022692"/>
    </source>
</evidence>
<evidence type="ECO:0000256" key="10">
    <source>
        <dbReference type="SAM" id="Coils"/>
    </source>
</evidence>
<evidence type="ECO:0000256" key="4">
    <source>
        <dbReference type="ARBA" id="ARBA00022500"/>
    </source>
</evidence>
<protein>
    <submittedName>
        <fullName evidence="13">Methyl-accepting chemotaxis sensory transducer</fullName>
    </submittedName>
</protein>
<dbReference type="SMART" id="SM00283">
    <property type="entry name" value="MA"/>
    <property type="match status" value="1"/>
</dbReference>
<feature type="coiled-coil region" evidence="10">
    <location>
        <begin position="240"/>
        <end position="271"/>
    </location>
</feature>
<gene>
    <name evidence="13" type="ordered locus">Hhal_2159</name>
</gene>
<evidence type="ECO:0000256" key="7">
    <source>
        <dbReference type="ARBA" id="ARBA00023136"/>
    </source>
</evidence>
<evidence type="ECO:0000313" key="14">
    <source>
        <dbReference type="Proteomes" id="UP000000647"/>
    </source>
</evidence>
<dbReference type="Gene3D" id="1.10.287.950">
    <property type="entry name" value="Methyl-accepting chemotaxis protein"/>
    <property type="match status" value="1"/>
</dbReference>
<accession>A1WZ11</accession>
<dbReference type="SUPFAM" id="SSF58104">
    <property type="entry name" value="Methyl-accepting chemotaxis protein (MCP) signaling domain"/>
    <property type="match status" value="1"/>
</dbReference>
<organism evidence="13 14">
    <name type="scientific">Halorhodospira halophila (strain DSM 244 / SL1)</name>
    <name type="common">Ectothiorhodospira halophila (strain DSM 244 / SL1)</name>
    <dbReference type="NCBI Taxonomy" id="349124"/>
    <lineage>
        <taxon>Bacteria</taxon>
        <taxon>Pseudomonadati</taxon>
        <taxon>Pseudomonadota</taxon>
        <taxon>Gammaproteobacteria</taxon>
        <taxon>Chromatiales</taxon>
        <taxon>Ectothiorhodospiraceae</taxon>
        <taxon>Halorhodospira</taxon>
    </lineage>
</organism>
<evidence type="ECO:0000256" key="6">
    <source>
        <dbReference type="ARBA" id="ARBA00022989"/>
    </source>
</evidence>
<dbReference type="HOGENOM" id="CLU_043262_1_0_6"/>
<dbReference type="Proteomes" id="UP000000647">
    <property type="component" value="Chromosome"/>
</dbReference>
<dbReference type="GO" id="GO:0006935">
    <property type="term" value="P:chemotaxis"/>
    <property type="evidence" value="ECO:0007669"/>
    <property type="project" value="UniProtKB-KW"/>
</dbReference>
<dbReference type="RefSeq" id="WP_011814945.1">
    <property type="nucleotide sequence ID" value="NC_008789.1"/>
</dbReference>
<keyword evidence="7" id="KW-0472">Membrane</keyword>
<keyword evidence="10" id="KW-0175">Coiled coil</keyword>
<feature type="region of interest" description="Disordered" evidence="11">
    <location>
        <begin position="381"/>
        <end position="414"/>
    </location>
</feature>
<evidence type="ECO:0000256" key="3">
    <source>
        <dbReference type="ARBA" id="ARBA00022481"/>
    </source>
</evidence>
<sequence length="414" mass="45932">MVEVAEDRDGESIVYHPKTAWLRHYGAPSVLTAVAMAIAYAWPATGPLAVVLGASGWAAVGYLRRRETGWNEATDTVEDLEDALRDLLHDIDDSLNAEFRTVNSDLEQIRGLVGDAVQSLNQSFNGMDQATDEQERLARAVIEQTGGDSAVEQFGIAEFVHETESFLNNYVEMVVDMSRRSVKTVERIDDMVHQMDRIHKLLADLKGIASQTDLLALNASIEAARAGESGRGFAVVAEEVRKLSEKANQFNEQIAQEVKTISNLVDEARTEVGEMASNDMNVTLTTKEQISGMMKSLQDVDQQVEQQVKRISEVSGQIDHHVADAVRALQFEDIVTQLVDGSRAGVEGLDDYLDGVRNVLQAIAEEDVHGSQYAARLREARERLAQQRQERETARASQRKVEQHSMDHGDVELF</sequence>
<dbReference type="PANTHER" id="PTHR32089:SF39">
    <property type="entry name" value="METHYL-ACCEPTING CHEMOTAXIS PROTEIN HLYB"/>
    <property type="match status" value="1"/>
</dbReference>
<keyword evidence="5" id="KW-0812">Transmembrane</keyword>
<keyword evidence="4" id="KW-0145">Chemotaxis</keyword>
<comment type="subcellular location">
    <subcellularLocation>
        <location evidence="1">Cell membrane</location>
        <topology evidence="1">Multi-pass membrane protein</topology>
    </subcellularLocation>
</comment>
<evidence type="ECO:0000313" key="13">
    <source>
        <dbReference type="EMBL" id="ABM62923.1"/>
    </source>
</evidence>
<keyword evidence="2" id="KW-1003">Cell membrane</keyword>